<dbReference type="OrthoDB" id="5547497at2759"/>
<proteinExistence type="predicted"/>
<keyword evidence="4 6" id="KW-0472">Membrane</keyword>
<evidence type="ECO:0000256" key="6">
    <source>
        <dbReference type="SAM" id="Phobius"/>
    </source>
</evidence>
<dbReference type="PANTHER" id="PTHR11132">
    <property type="entry name" value="SOLUTE CARRIER FAMILY 35"/>
    <property type="match status" value="1"/>
</dbReference>
<evidence type="ECO:0000256" key="4">
    <source>
        <dbReference type="ARBA" id="ARBA00023136"/>
    </source>
</evidence>
<dbReference type="Proteomes" id="UP000247498">
    <property type="component" value="Unassembled WGS sequence"/>
</dbReference>
<comment type="caution">
    <text evidence="7">The sequence shown here is derived from an EMBL/GenBank/DDBJ whole genome shotgun (WGS) entry which is preliminary data.</text>
</comment>
<dbReference type="FunCoup" id="A0A2V0PP41">
    <property type="interactions" value="20"/>
</dbReference>
<keyword evidence="2 6" id="KW-0812">Transmembrane</keyword>
<evidence type="ECO:0000313" key="8">
    <source>
        <dbReference type="Proteomes" id="UP000247498"/>
    </source>
</evidence>
<dbReference type="AlphaFoldDB" id="A0A2V0PP41"/>
<dbReference type="GO" id="GO:0016020">
    <property type="term" value="C:membrane"/>
    <property type="evidence" value="ECO:0007669"/>
    <property type="project" value="UniProtKB-SubCell"/>
</dbReference>
<dbReference type="EMBL" id="BDRX01000150">
    <property type="protein sequence ID" value="GBF99217.1"/>
    <property type="molecule type" value="Genomic_DNA"/>
</dbReference>
<feature type="transmembrane region" description="Helical" evidence="6">
    <location>
        <begin position="72"/>
        <end position="97"/>
    </location>
</feature>
<name>A0A2V0PP41_9CHLO</name>
<feature type="transmembrane region" description="Helical" evidence="6">
    <location>
        <begin position="46"/>
        <end position="66"/>
    </location>
</feature>
<feature type="transmembrane region" description="Helical" evidence="6">
    <location>
        <begin position="279"/>
        <end position="302"/>
    </location>
</feature>
<dbReference type="InParanoid" id="A0A2V0PP41"/>
<comment type="subcellular location">
    <subcellularLocation>
        <location evidence="1">Membrane</location>
        <topology evidence="1">Multi-pass membrane protein</topology>
    </subcellularLocation>
</comment>
<feature type="transmembrane region" description="Helical" evidence="6">
    <location>
        <begin position="308"/>
        <end position="329"/>
    </location>
</feature>
<feature type="region of interest" description="Disordered" evidence="5">
    <location>
        <begin position="397"/>
        <end position="446"/>
    </location>
</feature>
<evidence type="ECO:0000313" key="7">
    <source>
        <dbReference type="EMBL" id="GBF99217.1"/>
    </source>
</evidence>
<reference evidence="7 8" key="1">
    <citation type="journal article" date="2018" name="Sci. Rep.">
        <title>Raphidocelis subcapitata (=Pseudokirchneriella subcapitata) provides an insight into genome evolution and environmental adaptations in the Sphaeropleales.</title>
        <authorList>
            <person name="Suzuki S."/>
            <person name="Yamaguchi H."/>
            <person name="Nakajima N."/>
            <person name="Kawachi M."/>
        </authorList>
    </citation>
    <scope>NUCLEOTIDE SEQUENCE [LARGE SCALE GENOMIC DNA]</scope>
    <source>
        <strain evidence="7 8">NIES-35</strain>
    </source>
</reference>
<evidence type="ECO:0000256" key="1">
    <source>
        <dbReference type="ARBA" id="ARBA00004141"/>
    </source>
</evidence>
<organism evidence="7 8">
    <name type="scientific">Raphidocelis subcapitata</name>
    <dbReference type="NCBI Taxonomy" id="307507"/>
    <lineage>
        <taxon>Eukaryota</taxon>
        <taxon>Viridiplantae</taxon>
        <taxon>Chlorophyta</taxon>
        <taxon>core chlorophytes</taxon>
        <taxon>Chlorophyceae</taxon>
        <taxon>CS clade</taxon>
        <taxon>Sphaeropleales</taxon>
        <taxon>Selenastraceae</taxon>
        <taxon>Raphidocelis</taxon>
    </lineage>
</organism>
<dbReference type="InterPro" id="IPR050186">
    <property type="entry name" value="TPT_transporter"/>
</dbReference>
<feature type="transmembrane region" description="Helical" evidence="6">
    <location>
        <begin position="221"/>
        <end position="240"/>
    </location>
</feature>
<evidence type="ECO:0000256" key="2">
    <source>
        <dbReference type="ARBA" id="ARBA00022692"/>
    </source>
</evidence>
<evidence type="ECO:0000256" key="3">
    <source>
        <dbReference type="ARBA" id="ARBA00022989"/>
    </source>
</evidence>
<feature type="compositionally biased region" description="Basic and acidic residues" evidence="5">
    <location>
        <begin position="434"/>
        <end position="446"/>
    </location>
</feature>
<evidence type="ECO:0008006" key="9">
    <source>
        <dbReference type="Google" id="ProtNLM"/>
    </source>
</evidence>
<protein>
    <recommendedName>
        <fullName evidence="9">Sugar phosphate transporter domain-containing protein</fullName>
    </recommendedName>
</protein>
<feature type="transmembrane region" description="Helical" evidence="6">
    <location>
        <begin position="190"/>
        <end position="209"/>
    </location>
</feature>
<sequence>MRFAIHSGGSDTVGGGCGRRSVSRSAGAACAPRCPPAGRAAWIRPVAYVALNIVSATGIVFANKLVFSAYHFSFTTALTFLHTLATIAGLRAAAAAGLFKAKQLPQAHVFPLAAAYVCYIVAGNLSLNLNSVSFYQLMKIAVAPTVLAFESAAARRLPAPRVVAAVGLVCAGVAAATVSDAAVASNARGLAAGLSATLATALYQVWAGLKQRQLCASSAQLLAASAPQAALLLGLLIPLAEPLGPRHGAGGASAAAPLAAAAAAAYGDGTLLGYVLTPAAAAAIAVSAALGLLVSLSTFLVIGATSSLTYNVVGHLKTVIILAGGCLFFGDEMPLRKLAGVGVAMVGVVWYSAQQMAVGGDGAAKQRGAAAVSPGAAAIGTPLLPVSLAPAGKAARADPGGGIGASQRGGVSGDRAAARDQENGGAGLAPSPVKRLESRVHRADTA</sequence>
<feature type="transmembrane region" description="Helical" evidence="6">
    <location>
        <begin position="162"/>
        <end position="184"/>
    </location>
</feature>
<accession>A0A2V0PP41</accession>
<keyword evidence="3 6" id="KW-1133">Transmembrane helix</keyword>
<keyword evidence="8" id="KW-1185">Reference proteome</keyword>
<feature type="transmembrane region" description="Helical" evidence="6">
    <location>
        <begin position="109"/>
        <end position="127"/>
    </location>
</feature>
<feature type="transmembrane region" description="Helical" evidence="6">
    <location>
        <begin position="246"/>
        <end position="267"/>
    </location>
</feature>
<gene>
    <name evidence="7" type="ORF">Rsub_11424</name>
</gene>
<evidence type="ECO:0000256" key="5">
    <source>
        <dbReference type="SAM" id="MobiDB-lite"/>
    </source>
</evidence>